<name>A0A9C7PZG3_9RHOD</name>
<dbReference type="InterPro" id="IPR006671">
    <property type="entry name" value="Cyclin_N"/>
</dbReference>
<keyword evidence="2" id="KW-0195">Cyclin</keyword>
<reference evidence="6" key="2">
    <citation type="submission" date="2022-01" db="EMBL/GenBank/DDBJ databases">
        <authorList>
            <person name="Hirooka S."/>
            <person name="Miyagishima S.Y."/>
        </authorList>
    </citation>
    <scope>NUCLEOTIDE SEQUENCE</scope>
    <source>
        <strain evidence="6">NBRC 102759</strain>
    </source>
</reference>
<dbReference type="AlphaFoldDB" id="A0A9C7PZG3"/>
<dbReference type="GO" id="GO:0051301">
    <property type="term" value="P:cell division"/>
    <property type="evidence" value="ECO:0007669"/>
    <property type="project" value="UniProtKB-KW"/>
</dbReference>
<keyword evidence="3" id="KW-0131">Cell cycle</keyword>
<dbReference type="Proteomes" id="UP001061958">
    <property type="component" value="Unassembled WGS sequence"/>
</dbReference>
<reference evidence="6" key="1">
    <citation type="journal article" date="2022" name="Proc. Natl. Acad. Sci. U.S.A.">
        <title>Life cycle and functional genomics of the unicellular red alga Galdieria for elucidating algal and plant evolution and industrial use.</title>
        <authorList>
            <person name="Hirooka S."/>
            <person name="Itabashi T."/>
            <person name="Ichinose T.M."/>
            <person name="Onuma R."/>
            <person name="Fujiwara T."/>
            <person name="Yamashita S."/>
            <person name="Jong L.W."/>
            <person name="Tomita R."/>
            <person name="Iwane A.H."/>
            <person name="Miyagishima S.Y."/>
        </authorList>
    </citation>
    <scope>NUCLEOTIDE SEQUENCE</scope>
    <source>
        <strain evidence="6">NBRC 102759</strain>
    </source>
</reference>
<dbReference type="InterPro" id="IPR048258">
    <property type="entry name" value="Cyclins_cyclin-box"/>
</dbReference>
<evidence type="ECO:0000313" key="6">
    <source>
        <dbReference type="EMBL" id="GJQ13416.1"/>
    </source>
</evidence>
<evidence type="ECO:0000256" key="1">
    <source>
        <dbReference type="ARBA" id="ARBA00022618"/>
    </source>
</evidence>
<sequence>MPEEAKIDFCEIEENILNFSKPDVNLAIQRASPETEEIIIEEDGIRKESGCFSEFCMLNSCCFHNRETPANSLCLLQLQSVWRSRFPKEDNVLSTCCIIKDLFLFAVAEVIQRRKRSTASSCLSRKSICDANTSNATTCSLYSVYASSWDVVNLSALRQYLDEYERNQLHGEDHSNFALTSNIRKQIILWLFDIAQLFDLNSETVALTVAFMDKLIGKQTVSRHFLHSTIGGCLCTFSKWLDLRPVLCSEIASVVNISSNLLRLFEEIILLSVDWRFQLQTAHSVFSTIARKFKQFHCNTHLSETLLEEVVCKAEMYLNMSLLCEELSTYDHSIIVLVVLGLLYKDMLKTNNTHEKNNVVNDNAVAELLIEIAKECGVSKECFSYLEHLLESSVISNEK</sequence>
<dbReference type="EMBL" id="BQMJ01000007">
    <property type="protein sequence ID" value="GJQ09202.1"/>
    <property type="molecule type" value="Genomic_DNA"/>
</dbReference>
<dbReference type="OrthoDB" id="9094at2759"/>
<proteinExistence type="predicted"/>
<evidence type="ECO:0000313" key="7">
    <source>
        <dbReference type="Proteomes" id="UP001061958"/>
    </source>
</evidence>
<keyword evidence="1" id="KW-0132">Cell division</keyword>
<feature type="domain" description="Cyclin N-terminal" evidence="4">
    <location>
        <begin position="160"/>
        <end position="276"/>
    </location>
</feature>
<keyword evidence="7" id="KW-1185">Reference proteome</keyword>
<comment type="caution">
    <text evidence="6">The sequence shown here is derived from an EMBL/GenBank/DDBJ whole genome shotgun (WGS) entry which is preliminary data.</text>
</comment>
<organism evidence="6 7">
    <name type="scientific">Galdieria partita</name>
    <dbReference type="NCBI Taxonomy" id="83374"/>
    <lineage>
        <taxon>Eukaryota</taxon>
        <taxon>Rhodophyta</taxon>
        <taxon>Bangiophyceae</taxon>
        <taxon>Galdieriales</taxon>
        <taxon>Galdieriaceae</taxon>
        <taxon>Galdieria</taxon>
    </lineage>
</organism>
<evidence type="ECO:0000259" key="4">
    <source>
        <dbReference type="Pfam" id="PF00134"/>
    </source>
</evidence>
<accession>A0A9C7PZG3</accession>
<dbReference type="EMBL" id="BQMJ01000043">
    <property type="protein sequence ID" value="GJQ13416.1"/>
    <property type="molecule type" value="Genomic_DNA"/>
</dbReference>
<dbReference type="SUPFAM" id="SSF47954">
    <property type="entry name" value="Cyclin-like"/>
    <property type="match status" value="1"/>
</dbReference>
<evidence type="ECO:0000313" key="5">
    <source>
        <dbReference type="EMBL" id="GJQ09202.1"/>
    </source>
</evidence>
<dbReference type="Gene3D" id="1.10.472.10">
    <property type="entry name" value="Cyclin-like"/>
    <property type="match status" value="2"/>
</dbReference>
<evidence type="ECO:0000256" key="2">
    <source>
        <dbReference type="ARBA" id="ARBA00023127"/>
    </source>
</evidence>
<dbReference type="Pfam" id="PF00134">
    <property type="entry name" value="Cyclin_N"/>
    <property type="match status" value="1"/>
</dbReference>
<dbReference type="InterPro" id="IPR036915">
    <property type="entry name" value="Cyclin-like_sf"/>
</dbReference>
<evidence type="ECO:0000256" key="3">
    <source>
        <dbReference type="ARBA" id="ARBA00023306"/>
    </source>
</evidence>
<protein>
    <recommendedName>
        <fullName evidence="4">Cyclin N-terminal domain-containing protein</fullName>
    </recommendedName>
</protein>
<gene>
    <name evidence="6" type="ORF">GpartN1_g5207.t1</name>
    <name evidence="5" type="ORF">GpartN1_g993.t1</name>
</gene>
<dbReference type="PROSITE" id="PS00292">
    <property type="entry name" value="CYCLINS"/>
    <property type="match status" value="1"/>
</dbReference>